<dbReference type="GeneID" id="108740140"/>
<comment type="similarity">
    <text evidence="2 10">Belongs to the peptidase S10 family.</text>
</comment>
<dbReference type="InterPro" id="IPR029058">
    <property type="entry name" value="AB_hydrolase_fold"/>
</dbReference>
<evidence type="ECO:0000256" key="10">
    <source>
        <dbReference type="RuleBase" id="RU361156"/>
    </source>
</evidence>
<dbReference type="STRING" id="224129.A0A1W4XBY5"/>
<dbReference type="PRINTS" id="PR00724">
    <property type="entry name" value="CRBOXYPTASEC"/>
</dbReference>
<dbReference type="GO" id="GO:0004185">
    <property type="term" value="F:serine-type carboxypeptidase activity"/>
    <property type="evidence" value="ECO:0007669"/>
    <property type="project" value="UniProtKB-UniRule"/>
</dbReference>
<dbReference type="AlphaFoldDB" id="A0A1W4XBY5"/>
<dbReference type="GO" id="GO:0005576">
    <property type="term" value="C:extracellular region"/>
    <property type="evidence" value="ECO:0007669"/>
    <property type="project" value="UniProtKB-SubCell"/>
</dbReference>
<dbReference type="SUPFAM" id="SSF53474">
    <property type="entry name" value="alpha/beta-Hydrolases"/>
    <property type="match status" value="1"/>
</dbReference>
<dbReference type="RefSeq" id="XP_018329850.1">
    <property type="nucleotide sequence ID" value="XM_018474348.2"/>
</dbReference>
<dbReference type="GO" id="GO:0006508">
    <property type="term" value="P:proteolysis"/>
    <property type="evidence" value="ECO:0007669"/>
    <property type="project" value="UniProtKB-KW"/>
</dbReference>
<evidence type="ECO:0000313" key="11">
    <source>
        <dbReference type="Proteomes" id="UP000192223"/>
    </source>
</evidence>
<evidence type="ECO:0000256" key="2">
    <source>
        <dbReference type="ARBA" id="ARBA00009431"/>
    </source>
</evidence>
<evidence type="ECO:0000256" key="9">
    <source>
        <dbReference type="ARBA" id="ARBA00055847"/>
    </source>
</evidence>
<keyword evidence="3" id="KW-0964">Secreted</keyword>
<keyword evidence="6" id="KW-0732">Signal</keyword>
<evidence type="ECO:0000256" key="1">
    <source>
        <dbReference type="ARBA" id="ARBA00004613"/>
    </source>
</evidence>
<dbReference type="Proteomes" id="UP000192223">
    <property type="component" value="Unplaced"/>
</dbReference>
<protein>
    <recommendedName>
        <fullName evidence="10">Carboxypeptidase</fullName>
        <ecNumber evidence="10">3.4.16.-</ecNumber>
    </recommendedName>
</protein>
<evidence type="ECO:0000256" key="7">
    <source>
        <dbReference type="ARBA" id="ARBA00022801"/>
    </source>
</evidence>
<dbReference type="OrthoDB" id="443318at2759"/>
<dbReference type="PANTHER" id="PTHR11802:SF3">
    <property type="entry name" value="RETINOID-INDUCIBLE SERINE CARBOXYPEPTIDASE"/>
    <property type="match status" value="1"/>
</dbReference>
<dbReference type="EC" id="3.4.16.-" evidence="10"/>
<keyword evidence="8" id="KW-0325">Glycoprotein</keyword>
<name>A0A1W4XBY5_AGRPL</name>
<dbReference type="KEGG" id="apln:108740140"/>
<dbReference type="InParanoid" id="A0A1W4XBY5"/>
<keyword evidence="7 10" id="KW-0378">Hydrolase</keyword>
<evidence type="ECO:0000256" key="8">
    <source>
        <dbReference type="ARBA" id="ARBA00023180"/>
    </source>
</evidence>
<evidence type="ECO:0000256" key="5">
    <source>
        <dbReference type="ARBA" id="ARBA00022670"/>
    </source>
</evidence>
<dbReference type="PANTHER" id="PTHR11802">
    <property type="entry name" value="SERINE PROTEASE FAMILY S10 SERINE CARBOXYPEPTIDASE"/>
    <property type="match status" value="1"/>
</dbReference>
<keyword evidence="5 10" id="KW-0645">Protease</keyword>
<proteinExistence type="inferred from homology"/>
<sequence>MLRILIDQRTLRIIICVFFILKMITVSGRKGIGDYQQEWGHVSVRPHVHMFWWLFFTTANVTNYTERPLIIWLQGGPGMPSSGYGNFLEIGPLDLNLKIREHTWLNNFNLLFIDNPADVGFSYFTSPESNKRLAKSVDDIGRDLVSFIRKFLNLFEQFRTVPLYIFGESYGGKMAVEFAYQLYKKIENGTITANFRGIGLGGAYISPIDYTKQYAQILYNFGIVDRKSFDKLVKIQRKIENSIIKKNYHYAIKLEANLVSAIDEITRGIDYYNFDRECNATSLPNVLRFENVTNSFMNNVIKESLNISENITWKYINADVYEALYNDIMKPVTTRVEELLNQSDVKIIVYNGVFDFIVNVAGTAEWLKNLSWIGREEWNNATNQLLQVNFTNEGYFKRVRNLVFYSVLRAGHSVPIDNPAAMEEILKNELLKDVEFT</sequence>
<dbReference type="Gene3D" id="3.40.50.1820">
    <property type="entry name" value="alpha/beta hydrolase"/>
    <property type="match status" value="1"/>
</dbReference>
<evidence type="ECO:0000256" key="6">
    <source>
        <dbReference type="ARBA" id="ARBA00022729"/>
    </source>
</evidence>
<dbReference type="InterPro" id="IPR001563">
    <property type="entry name" value="Peptidase_S10"/>
</dbReference>
<comment type="subcellular location">
    <subcellularLocation>
        <location evidence="1">Secreted</location>
    </subcellularLocation>
</comment>
<accession>A0A1W4XBY5</accession>
<dbReference type="FunFam" id="3.40.50.1820:FF:000075">
    <property type="entry name" value="Carboxypeptidase"/>
    <property type="match status" value="1"/>
</dbReference>
<keyword evidence="4 10" id="KW-0121">Carboxypeptidase</keyword>
<dbReference type="InterPro" id="IPR018202">
    <property type="entry name" value="Ser_caboxypep_ser_AS"/>
</dbReference>
<gene>
    <name evidence="12" type="primary">LOC108740140</name>
</gene>
<reference evidence="12" key="1">
    <citation type="submission" date="2025-08" db="UniProtKB">
        <authorList>
            <consortium name="RefSeq"/>
        </authorList>
    </citation>
    <scope>IDENTIFICATION</scope>
    <source>
        <tissue evidence="12">Entire body</tissue>
    </source>
</reference>
<evidence type="ECO:0000256" key="3">
    <source>
        <dbReference type="ARBA" id="ARBA00022525"/>
    </source>
</evidence>
<dbReference type="PROSITE" id="PS00131">
    <property type="entry name" value="CARBOXYPEPT_SER_SER"/>
    <property type="match status" value="1"/>
</dbReference>
<evidence type="ECO:0000256" key="4">
    <source>
        <dbReference type="ARBA" id="ARBA00022645"/>
    </source>
</evidence>
<comment type="function">
    <text evidence="9">May be involved in vascular wall and kidney homeostasis.</text>
</comment>
<keyword evidence="11" id="KW-1185">Reference proteome</keyword>
<organism evidence="11 12">
    <name type="scientific">Agrilus planipennis</name>
    <name type="common">Emerald ash borer</name>
    <name type="synonym">Agrilus marcopoli</name>
    <dbReference type="NCBI Taxonomy" id="224129"/>
    <lineage>
        <taxon>Eukaryota</taxon>
        <taxon>Metazoa</taxon>
        <taxon>Ecdysozoa</taxon>
        <taxon>Arthropoda</taxon>
        <taxon>Hexapoda</taxon>
        <taxon>Insecta</taxon>
        <taxon>Pterygota</taxon>
        <taxon>Neoptera</taxon>
        <taxon>Endopterygota</taxon>
        <taxon>Coleoptera</taxon>
        <taxon>Polyphaga</taxon>
        <taxon>Elateriformia</taxon>
        <taxon>Buprestoidea</taxon>
        <taxon>Buprestidae</taxon>
        <taxon>Agrilinae</taxon>
        <taxon>Agrilus</taxon>
    </lineage>
</organism>
<dbReference type="Pfam" id="PF00450">
    <property type="entry name" value="Peptidase_S10"/>
    <property type="match status" value="1"/>
</dbReference>
<evidence type="ECO:0000313" key="12">
    <source>
        <dbReference type="RefSeq" id="XP_018329850.1"/>
    </source>
</evidence>